<accession>A0ABQ6LI00</accession>
<name>A0ABQ6LI00_9RHOB</name>
<dbReference type="EMBL" id="BSYI01000011">
    <property type="protein sequence ID" value="GMG82617.1"/>
    <property type="molecule type" value="Genomic_DNA"/>
</dbReference>
<reference evidence="1 2" key="1">
    <citation type="submission" date="2023-04" db="EMBL/GenBank/DDBJ databases">
        <title>Marinoamorphus aggregata gen. nov., sp. Nov., isolate from tissue of brittle star Ophioplocus japonicus.</title>
        <authorList>
            <person name="Kawano K."/>
            <person name="Sawayama S."/>
            <person name="Nakagawa S."/>
        </authorList>
    </citation>
    <scope>NUCLEOTIDE SEQUENCE [LARGE SCALE GENOMIC DNA]</scope>
    <source>
        <strain evidence="1 2">NKW23</strain>
    </source>
</reference>
<gene>
    <name evidence="1" type="ORF">LNKW23_18300</name>
</gene>
<keyword evidence="2" id="KW-1185">Reference proteome</keyword>
<proteinExistence type="predicted"/>
<evidence type="ECO:0000313" key="2">
    <source>
        <dbReference type="Proteomes" id="UP001239909"/>
    </source>
</evidence>
<sequence>MTAPRTPLGAWPEWMRAETAAAFVDERSVETFRRRVGTLYPEPTRIAGMGDRWLRADLESAVAAAAGRAPADAADII</sequence>
<protein>
    <submittedName>
        <fullName evidence="1">Uncharacterized protein</fullName>
    </submittedName>
</protein>
<dbReference type="Proteomes" id="UP001239909">
    <property type="component" value="Unassembled WGS sequence"/>
</dbReference>
<evidence type="ECO:0000313" key="1">
    <source>
        <dbReference type="EMBL" id="GMG82617.1"/>
    </source>
</evidence>
<organism evidence="1 2">
    <name type="scientific">Paralimibaculum aggregatum</name>
    <dbReference type="NCBI Taxonomy" id="3036245"/>
    <lineage>
        <taxon>Bacteria</taxon>
        <taxon>Pseudomonadati</taxon>
        <taxon>Pseudomonadota</taxon>
        <taxon>Alphaproteobacteria</taxon>
        <taxon>Rhodobacterales</taxon>
        <taxon>Paracoccaceae</taxon>
        <taxon>Paralimibaculum</taxon>
    </lineage>
</organism>
<comment type="caution">
    <text evidence="1">The sequence shown here is derived from an EMBL/GenBank/DDBJ whole genome shotgun (WGS) entry which is preliminary data.</text>
</comment>